<feature type="binding site" evidence="8">
    <location>
        <position position="489"/>
    </location>
    <ligand>
        <name>Na(+)</name>
        <dbReference type="ChEBI" id="CHEBI:29101"/>
        <label>1</label>
    </ligand>
</feature>
<dbReference type="PANTHER" id="PTHR11616:SF182">
    <property type="entry name" value="TRANSPORTER"/>
    <property type="match status" value="1"/>
</dbReference>
<evidence type="ECO:0000313" key="13">
    <source>
        <dbReference type="Proteomes" id="UP000719412"/>
    </source>
</evidence>
<keyword evidence="8" id="KW-0915">Sodium</keyword>
<keyword evidence="4 9" id="KW-0812">Transmembrane</keyword>
<sequence length="884" mass="96308">MANTAHLVRRQSSRDLNPQRSVDRLELKEMRGRLVVENGNTTSYGTANAAFEDTSPNAKVKSACSSKRGSQDGKAIFRPECGEEERESWDSKLTFLLATVGYAVGLGNVWRFPYLAQKNGGGAFLIPYFVMLAVEGIPIFYLELAIGQRLRKGAIGVWNQVSPFLSGIGISSAVVSFNVALYYNTIIAWCLFYFVQSFQSQLPWAECPKVYFPNGSYSLEPECVVSSPTQYFWYRTTLMISEDINTPEAFNWKIALALVVAWILVYMCMIKGIASSGKVVYVTATFPYIVLIIFFFRGITLKGAFDGLRHLFTPSWHTILDPVVWLEAGTQIFFSLGLAFGGLIAFSSYNPVNNNCYRDALMVSMTNCFTSMFAGIVVFSIIGFKATMVYDKCLSVRNITISGLLGNGFDETRLPPEGTVLRVLNADGSNTSVVMPLLPECDLQKELDNSASGTGLAFIIFTEAINQFPGAQFWSVLFFLMLFTLGIDSQFGTLEGVVTSIVDLKVFPNLPKEILTGGICLTCCTISMAFAHGSGSYIFVLFDNYSGNFPLLIIALFECIGVAYVYGLKRFADDIEMMTGQRPGLYWLICWKYLSPLAMISILVASFVEIAVDGSGYAAWVPSKGDTVKHEWPTWSVVLILVLVFSSIAWIPGAAIARLFGVVIIDDNEKAWFPADDLKDFHGIMPHEVSKAETLLFCIRADGTEEQLERQPPLRVQADTEIPIVTLLAGNHQVKEFDSEVNDSFQQLWASRWLLRVAVAAEVVEAAEGPDKEEIFDIRDQINVKYYISCKKGQQEQVKEEQKEEQPADNKLTILSILAAAAGVTILLAYCCLGGEGNGNGNAGGGGGGGASSGNAAADSGSAGGGADGGDSGSAGGNAAAPEN</sequence>
<feature type="transmembrane region" description="Helical" evidence="11">
    <location>
        <begin position="812"/>
        <end position="830"/>
    </location>
</feature>
<dbReference type="InterPro" id="IPR000175">
    <property type="entry name" value="Na/ntran_symport"/>
</dbReference>
<feature type="binding site" evidence="8">
    <location>
        <position position="103"/>
    </location>
    <ligand>
        <name>Na(+)</name>
        <dbReference type="ChEBI" id="CHEBI:29101"/>
        <label>1</label>
    </ligand>
</feature>
<dbReference type="GO" id="GO:0046872">
    <property type="term" value="F:metal ion binding"/>
    <property type="evidence" value="ECO:0007669"/>
    <property type="project" value="UniProtKB-KW"/>
</dbReference>
<feature type="binding site" evidence="8">
    <location>
        <position position="488"/>
    </location>
    <ligand>
        <name>Na(+)</name>
        <dbReference type="ChEBI" id="CHEBI:29101"/>
        <label>1</label>
    </ligand>
</feature>
<evidence type="ECO:0000256" key="4">
    <source>
        <dbReference type="ARBA" id="ARBA00022692"/>
    </source>
</evidence>
<feature type="transmembrane region" description="Helical" evidence="11">
    <location>
        <begin position="476"/>
        <end position="502"/>
    </location>
</feature>
<feature type="compositionally biased region" description="Gly residues" evidence="10">
    <location>
        <begin position="862"/>
        <end position="876"/>
    </location>
</feature>
<dbReference type="GO" id="GO:0035725">
    <property type="term" value="P:sodium ion transmembrane transport"/>
    <property type="evidence" value="ECO:0007669"/>
    <property type="project" value="TreeGrafter"/>
</dbReference>
<feature type="transmembrane region" description="Helical" evidence="11">
    <location>
        <begin position="93"/>
        <end position="112"/>
    </location>
</feature>
<proteinExistence type="inferred from homology"/>
<dbReference type="Pfam" id="PF00209">
    <property type="entry name" value="SNF"/>
    <property type="match status" value="1"/>
</dbReference>
<evidence type="ECO:0000256" key="8">
    <source>
        <dbReference type="PIRSR" id="PIRSR600175-1"/>
    </source>
</evidence>
<dbReference type="EMBL" id="JABDTM020023989">
    <property type="protein sequence ID" value="KAH0814730.1"/>
    <property type="molecule type" value="Genomic_DNA"/>
</dbReference>
<protein>
    <recommendedName>
        <fullName evidence="9">Transporter</fullName>
    </recommendedName>
</protein>
<dbReference type="GO" id="GO:0015293">
    <property type="term" value="F:symporter activity"/>
    <property type="evidence" value="ECO:0007669"/>
    <property type="project" value="UniProtKB-KW"/>
</dbReference>
<evidence type="ECO:0000313" key="12">
    <source>
        <dbReference type="EMBL" id="KAH0814730.1"/>
    </source>
</evidence>
<evidence type="ECO:0000256" key="3">
    <source>
        <dbReference type="ARBA" id="ARBA00022448"/>
    </source>
</evidence>
<organism evidence="12 13">
    <name type="scientific">Tenebrio molitor</name>
    <name type="common">Yellow mealworm beetle</name>
    <dbReference type="NCBI Taxonomy" id="7067"/>
    <lineage>
        <taxon>Eukaryota</taxon>
        <taxon>Metazoa</taxon>
        <taxon>Ecdysozoa</taxon>
        <taxon>Arthropoda</taxon>
        <taxon>Hexapoda</taxon>
        <taxon>Insecta</taxon>
        <taxon>Pterygota</taxon>
        <taxon>Neoptera</taxon>
        <taxon>Endopterygota</taxon>
        <taxon>Coleoptera</taxon>
        <taxon>Polyphaga</taxon>
        <taxon>Cucujiformia</taxon>
        <taxon>Tenebrionidae</taxon>
        <taxon>Tenebrio</taxon>
    </lineage>
</organism>
<feature type="binding site" evidence="8">
    <location>
        <position position="367"/>
    </location>
    <ligand>
        <name>Na(+)</name>
        <dbReference type="ChEBI" id="CHEBI:29101"/>
        <label>1</label>
    </ligand>
</feature>
<keyword evidence="3 9" id="KW-0813">Transport</keyword>
<evidence type="ECO:0000256" key="1">
    <source>
        <dbReference type="ARBA" id="ARBA00004141"/>
    </source>
</evidence>
<feature type="transmembrane region" description="Helical" evidence="11">
    <location>
        <begin position="332"/>
        <end position="349"/>
    </location>
</feature>
<gene>
    <name evidence="12" type="ORF">GEV33_008062</name>
</gene>
<feature type="binding site" evidence="8">
    <location>
        <position position="485"/>
    </location>
    <ligand>
        <name>Na(+)</name>
        <dbReference type="ChEBI" id="CHEBI:29101"/>
        <label>1</label>
    </ligand>
</feature>
<reference evidence="12" key="1">
    <citation type="journal article" date="2020" name="J Insects Food Feed">
        <title>The yellow mealworm (Tenebrio molitor) genome: a resource for the emerging insects as food and feed industry.</title>
        <authorList>
            <person name="Eriksson T."/>
            <person name="Andere A."/>
            <person name="Kelstrup H."/>
            <person name="Emery V."/>
            <person name="Picard C."/>
        </authorList>
    </citation>
    <scope>NUCLEOTIDE SEQUENCE</scope>
    <source>
        <strain evidence="12">Stoneville</strain>
        <tissue evidence="12">Whole head</tissue>
    </source>
</reference>
<feature type="transmembrane region" description="Helical" evidence="11">
    <location>
        <begin position="124"/>
        <end position="144"/>
    </location>
</feature>
<evidence type="ECO:0000256" key="7">
    <source>
        <dbReference type="ARBA" id="ARBA00023136"/>
    </source>
</evidence>
<dbReference type="AlphaFoldDB" id="A0A8J6LB79"/>
<feature type="transmembrane region" description="Helical" evidence="11">
    <location>
        <begin position="548"/>
        <end position="568"/>
    </location>
</feature>
<evidence type="ECO:0000256" key="5">
    <source>
        <dbReference type="ARBA" id="ARBA00022847"/>
    </source>
</evidence>
<feature type="transmembrane region" description="Helical" evidence="11">
    <location>
        <begin position="279"/>
        <end position="299"/>
    </location>
</feature>
<feature type="transmembrane region" description="Helical" evidence="11">
    <location>
        <begin position="589"/>
        <end position="612"/>
    </location>
</feature>
<accession>A0A8J6LB79</accession>
<feature type="transmembrane region" description="Helical" evidence="11">
    <location>
        <begin position="164"/>
        <end position="194"/>
    </location>
</feature>
<keyword evidence="8" id="KW-0479">Metal-binding</keyword>
<feature type="binding site" evidence="8">
    <location>
        <position position="101"/>
    </location>
    <ligand>
        <name>Na(+)</name>
        <dbReference type="ChEBI" id="CHEBI:29101"/>
        <label>1</label>
    </ligand>
</feature>
<dbReference type="CDD" id="cd10332">
    <property type="entry name" value="SLC6sbd-B0AT-like"/>
    <property type="match status" value="1"/>
</dbReference>
<evidence type="ECO:0000256" key="6">
    <source>
        <dbReference type="ARBA" id="ARBA00022989"/>
    </source>
</evidence>
<keyword evidence="7 11" id="KW-0472">Membrane</keyword>
<comment type="similarity">
    <text evidence="2 9">Belongs to the sodium:neurotransmitter symporter (SNF) (TC 2.A.22) family.</text>
</comment>
<keyword evidence="5 9" id="KW-0769">Symport</keyword>
<dbReference type="PROSITE" id="PS50267">
    <property type="entry name" value="NA_NEUROTRAN_SYMP_3"/>
    <property type="match status" value="1"/>
</dbReference>
<dbReference type="PROSITE" id="PS00610">
    <property type="entry name" value="NA_NEUROTRAN_SYMP_1"/>
    <property type="match status" value="1"/>
</dbReference>
<name>A0A8J6LB79_TENMO</name>
<feature type="transmembrane region" description="Helical" evidence="11">
    <location>
        <begin position="632"/>
        <end position="651"/>
    </location>
</feature>
<comment type="caution">
    <text evidence="12">The sequence shown here is derived from an EMBL/GenBank/DDBJ whole genome shotgun (WGS) entry which is preliminary data.</text>
</comment>
<comment type="subcellular location">
    <subcellularLocation>
        <location evidence="1">Membrane</location>
        <topology evidence="1">Multi-pass membrane protein</topology>
    </subcellularLocation>
</comment>
<feature type="binding site" evidence="8">
    <location>
        <position position="104"/>
    </location>
    <ligand>
        <name>Na(+)</name>
        <dbReference type="ChEBI" id="CHEBI:29101"/>
        <label>1</label>
    </ligand>
</feature>
<dbReference type="PRINTS" id="PR00176">
    <property type="entry name" value="NANEUSMPORT"/>
</dbReference>
<feature type="transmembrane region" description="Helical" evidence="11">
    <location>
        <begin position="361"/>
        <end position="382"/>
    </location>
</feature>
<dbReference type="InterPro" id="IPR037272">
    <property type="entry name" value="SNS_sf"/>
</dbReference>
<keyword evidence="13" id="KW-1185">Reference proteome</keyword>
<feature type="compositionally biased region" description="Gly residues" evidence="10">
    <location>
        <begin position="842"/>
        <end position="852"/>
    </location>
</feature>
<feature type="transmembrane region" description="Helical" evidence="11">
    <location>
        <begin position="514"/>
        <end position="542"/>
    </location>
</feature>
<feature type="region of interest" description="Disordered" evidence="10">
    <location>
        <begin position="1"/>
        <end position="21"/>
    </location>
</feature>
<feature type="transmembrane region" description="Helical" evidence="11">
    <location>
        <begin position="249"/>
        <end position="267"/>
    </location>
</feature>
<evidence type="ECO:0000256" key="11">
    <source>
        <dbReference type="SAM" id="Phobius"/>
    </source>
</evidence>
<keyword evidence="6 11" id="KW-1133">Transmembrane helix</keyword>
<feature type="binding site" evidence="8">
    <location>
        <position position="335"/>
    </location>
    <ligand>
        <name>Na(+)</name>
        <dbReference type="ChEBI" id="CHEBI:29101"/>
        <label>1</label>
    </ligand>
</feature>
<dbReference type="SUPFAM" id="SSF161070">
    <property type="entry name" value="SNF-like"/>
    <property type="match status" value="1"/>
</dbReference>
<feature type="binding site" evidence="8">
    <location>
        <position position="108"/>
    </location>
    <ligand>
        <name>Na(+)</name>
        <dbReference type="ChEBI" id="CHEBI:29101"/>
        <label>1</label>
    </ligand>
</feature>
<dbReference type="PANTHER" id="PTHR11616">
    <property type="entry name" value="SODIUM/CHLORIDE DEPENDENT TRANSPORTER"/>
    <property type="match status" value="1"/>
</dbReference>
<dbReference type="GO" id="GO:0005886">
    <property type="term" value="C:plasma membrane"/>
    <property type="evidence" value="ECO:0007669"/>
    <property type="project" value="TreeGrafter"/>
</dbReference>
<reference evidence="12" key="2">
    <citation type="submission" date="2021-08" db="EMBL/GenBank/DDBJ databases">
        <authorList>
            <person name="Eriksson T."/>
        </authorList>
    </citation>
    <scope>NUCLEOTIDE SEQUENCE</scope>
    <source>
        <strain evidence="12">Stoneville</strain>
        <tissue evidence="12">Whole head</tissue>
    </source>
</reference>
<dbReference type="Proteomes" id="UP000719412">
    <property type="component" value="Unassembled WGS sequence"/>
</dbReference>
<dbReference type="GO" id="GO:0006865">
    <property type="term" value="P:amino acid transport"/>
    <property type="evidence" value="ECO:0007669"/>
    <property type="project" value="TreeGrafter"/>
</dbReference>
<evidence type="ECO:0000256" key="10">
    <source>
        <dbReference type="SAM" id="MobiDB-lite"/>
    </source>
</evidence>
<evidence type="ECO:0000256" key="9">
    <source>
        <dbReference type="RuleBase" id="RU003732"/>
    </source>
</evidence>
<feature type="region of interest" description="Disordered" evidence="10">
    <location>
        <begin position="842"/>
        <end position="884"/>
    </location>
</feature>
<evidence type="ECO:0000256" key="2">
    <source>
        <dbReference type="ARBA" id="ARBA00006459"/>
    </source>
</evidence>